<sequence>MQVKTYLISEGVKYTETIIQDGYINKIYKVDNCRKDIYAIPDACIDIQFIYEKGRYVPYACGTHTKVSPAYISGSKKTFAVKFEPGVIPDFMKEYISDIVCDRKCLAYIDDIQNISSMLQNEDDFEKMVDIFMDNFRYDRHFADKKNIIASIAGIIHKGKGNINIAKIAEEVGYNQRYLDRVFKEAVGVSMKKYAEIIRIQKAIYYLQNSLTYEIYERLGYYDQAHFIKDFKKNTSLTPSRFERANSQYKIV</sequence>
<dbReference type="Gene3D" id="1.10.10.60">
    <property type="entry name" value="Homeodomain-like"/>
    <property type="match status" value="1"/>
</dbReference>
<evidence type="ECO:0000313" key="5">
    <source>
        <dbReference type="EMBL" id="MEQ2380386.1"/>
    </source>
</evidence>
<dbReference type="SUPFAM" id="SSF46689">
    <property type="entry name" value="Homeodomain-like"/>
    <property type="match status" value="2"/>
</dbReference>
<feature type="domain" description="HTH araC/xylS-type" evidence="4">
    <location>
        <begin position="146"/>
        <end position="245"/>
    </location>
</feature>
<name>A0ABV1BXC7_9FIRM</name>
<keyword evidence="2" id="KW-0238">DNA-binding</keyword>
<dbReference type="Pfam" id="PF20240">
    <property type="entry name" value="DUF6597"/>
    <property type="match status" value="1"/>
</dbReference>
<dbReference type="RefSeq" id="WP_349153833.1">
    <property type="nucleotide sequence ID" value="NZ_DAWDIQ010000015.1"/>
</dbReference>
<dbReference type="Proteomes" id="UP001442364">
    <property type="component" value="Unassembled WGS sequence"/>
</dbReference>
<organism evidence="5 6">
    <name type="scientific">[Lactobacillus] rogosae</name>
    <dbReference type="NCBI Taxonomy" id="706562"/>
    <lineage>
        <taxon>Bacteria</taxon>
        <taxon>Bacillati</taxon>
        <taxon>Bacillota</taxon>
        <taxon>Clostridia</taxon>
        <taxon>Lachnospirales</taxon>
        <taxon>Lachnospiraceae</taxon>
        <taxon>Lachnospira</taxon>
    </lineage>
</organism>
<accession>A0ABV1BXC7</accession>
<dbReference type="PANTHER" id="PTHR43280:SF2">
    <property type="entry name" value="HTH-TYPE TRANSCRIPTIONAL REGULATOR EXSA"/>
    <property type="match status" value="1"/>
</dbReference>
<proteinExistence type="predicted"/>
<protein>
    <submittedName>
        <fullName evidence="5">AraC family transcriptional regulator</fullName>
    </submittedName>
</protein>
<reference evidence="5 6" key="1">
    <citation type="submission" date="2024-03" db="EMBL/GenBank/DDBJ databases">
        <title>Human intestinal bacterial collection.</title>
        <authorList>
            <person name="Pauvert C."/>
            <person name="Hitch T.C.A."/>
            <person name="Clavel T."/>
        </authorList>
    </citation>
    <scope>NUCLEOTIDE SEQUENCE [LARGE SCALE GENOMIC DNA]</scope>
    <source>
        <strain evidence="5 6">CLA-AA-H255</strain>
    </source>
</reference>
<keyword evidence="6" id="KW-1185">Reference proteome</keyword>
<dbReference type="InterPro" id="IPR009057">
    <property type="entry name" value="Homeodomain-like_sf"/>
</dbReference>
<dbReference type="Pfam" id="PF12833">
    <property type="entry name" value="HTH_18"/>
    <property type="match status" value="1"/>
</dbReference>
<evidence type="ECO:0000256" key="2">
    <source>
        <dbReference type="ARBA" id="ARBA00023125"/>
    </source>
</evidence>
<evidence type="ECO:0000256" key="1">
    <source>
        <dbReference type="ARBA" id="ARBA00023015"/>
    </source>
</evidence>
<dbReference type="SMART" id="SM00342">
    <property type="entry name" value="HTH_ARAC"/>
    <property type="match status" value="1"/>
</dbReference>
<evidence type="ECO:0000259" key="4">
    <source>
        <dbReference type="PROSITE" id="PS01124"/>
    </source>
</evidence>
<evidence type="ECO:0000256" key="3">
    <source>
        <dbReference type="ARBA" id="ARBA00023163"/>
    </source>
</evidence>
<dbReference type="InterPro" id="IPR046532">
    <property type="entry name" value="DUF6597"/>
</dbReference>
<dbReference type="PANTHER" id="PTHR43280">
    <property type="entry name" value="ARAC-FAMILY TRANSCRIPTIONAL REGULATOR"/>
    <property type="match status" value="1"/>
</dbReference>
<dbReference type="InterPro" id="IPR018060">
    <property type="entry name" value="HTH_AraC"/>
</dbReference>
<evidence type="ECO:0000313" key="6">
    <source>
        <dbReference type="Proteomes" id="UP001442364"/>
    </source>
</evidence>
<dbReference type="EMBL" id="JBBMER010000008">
    <property type="protein sequence ID" value="MEQ2380386.1"/>
    <property type="molecule type" value="Genomic_DNA"/>
</dbReference>
<keyword evidence="1" id="KW-0805">Transcription regulation</keyword>
<gene>
    <name evidence="5" type="ORF">WMO14_10915</name>
</gene>
<comment type="caution">
    <text evidence="5">The sequence shown here is derived from an EMBL/GenBank/DDBJ whole genome shotgun (WGS) entry which is preliminary data.</text>
</comment>
<keyword evidence="3" id="KW-0804">Transcription</keyword>
<dbReference type="PROSITE" id="PS01124">
    <property type="entry name" value="HTH_ARAC_FAMILY_2"/>
    <property type="match status" value="1"/>
</dbReference>